<organism evidence="2 3">
    <name type="scientific">Marinactinospora rubrisoli</name>
    <dbReference type="NCBI Taxonomy" id="2715399"/>
    <lineage>
        <taxon>Bacteria</taxon>
        <taxon>Bacillati</taxon>
        <taxon>Actinomycetota</taxon>
        <taxon>Actinomycetes</taxon>
        <taxon>Streptosporangiales</taxon>
        <taxon>Nocardiopsidaceae</taxon>
        <taxon>Marinactinospora</taxon>
    </lineage>
</organism>
<name>A0ABW2KBN1_9ACTN</name>
<reference evidence="3" key="1">
    <citation type="journal article" date="2019" name="Int. J. Syst. Evol. Microbiol.">
        <title>The Global Catalogue of Microorganisms (GCM) 10K type strain sequencing project: providing services to taxonomists for standard genome sequencing and annotation.</title>
        <authorList>
            <consortium name="The Broad Institute Genomics Platform"/>
            <consortium name="The Broad Institute Genome Sequencing Center for Infectious Disease"/>
            <person name="Wu L."/>
            <person name="Ma J."/>
        </authorList>
    </citation>
    <scope>NUCLEOTIDE SEQUENCE [LARGE SCALE GENOMIC DNA]</scope>
    <source>
        <strain evidence="3">CGMCC 4.7382</strain>
    </source>
</reference>
<dbReference type="Pfam" id="PF14155">
    <property type="entry name" value="DUF4307"/>
    <property type="match status" value="1"/>
</dbReference>
<evidence type="ECO:0000313" key="3">
    <source>
        <dbReference type="Proteomes" id="UP001596540"/>
    </source>
</evidence>
<keyword evidence="1" id="KW-1133">Transmembrane helix</keyword>
<dbReference type="Proteomes" id="UP001596540">
    <property type="component" value="Unassembled WGS sequence"/>
</dbReference>
<evidence type="ECO:0000256" key="1">
    <source>
        <dbReference type="SAM" id="Phobius"/>
    </source>
</evidence>
<protein>
    <submittedName>
        <fullName evidence="2">DUF4307 domain-containing protein</fullName>
    </submittedName>
</protein>
<keyword evidence="3" id="KW-1185">Reference proteome</keyword>
<proteinExistence type="predicted"/>
<keyword evidence="1" id="KW-0812">Transmembrane</keyword>
<dbReference type="EMBL" id="JBHTBH010000001">
    <property type="protein sequence ID" value="MFC7326754.1"/>
    <property type="molecule type" value="Genomic_DNA"/>
</dbReference>
<dbReference type="InterPro" id="IPR025443">
    <property type="entry name" value="DUF4307"/>
</dbReference>
<dbReference type="RefSeq" id="WP_379868649.1">
    <property type="nucleotide sequence ID" value="NZ_JBHTBH010000001.1"/>
</dbReference>
<sequence length="142" mass="15076">MSSKPTDVPSDAAAPASGGRRRLGNRPVFFLMGIVVAAVFTVGWGFALMSYSGGVNQPSYQVVAWRVNSGSEASISFQVNSREPALCLVSARDARHVQVGQTEVPVEAGVQDVHARIETVREASAVEVTSCREQGSQSEPVQ</sequence>
<comment type="caution">
    <text evidence="2">The sequence shown here is derived from an EMBL/GenBank/DDBJ whole genome shotgun (WGS) entry which is preliminary data.</text>
</comment>
<evidence type="ECO:0000313" key="2">
    <source>
        <dbReference type="EMBL" id="MFC7326754.1"/>
    </source>
</evidence>
<gene>
    <name evidence="2" type="ORF">ACFQRF_03280</name>
</gene>
<keyword evidence="1" id="KW-0472">Membrane</keyword>
<feature type="transmembrane region" description="Helical" evidence="1">
    <location>
        <begin position="28"/>
        <end position="51"/>
    </location>
</feature>
<accession>A0ABW2KBN1</accession>